<dbReference type="PANTHER" id="PTHR32005">
    <property type="entry name" value="TRANSMEMBRANE PROTEIN 178B-RELATED"/>
    <property type="match status" value="1"/>
</dbReference>
<dbReference type="Pfam" id="PF13903">
    <property type="entry name" value="Claudin_2"/>
    <property type="match status" value="1"/>
</dbReference>
<keyword evidence="4" id="KW-0732">Signal</keyword>
<reference evidence="8 9" key="1">
    <citation type="journal article" date="2019" name="Sci. Data">
        <title>Hybrid genome assembly and annotation of Danionella translucida.</title>
        <authorList>
            <person name="Kadobianskyi M."/>
            <person name="Schulze L."/>
            <person name="Schuelke M."/>
            <person name="Judkewitz B."/>
        </authorList>
    </citation>
    <scope>NUCLEOTIDE SEQUENCE [LARGE SCALE GENOMIC DNA]</scope>
    <source>
        <strain evidence="8 9">Bolton</strain>
    </source>
</reference>
<keyword evidence="9" id="KW-1185">Reference proteome</keyword>
<name>A0A553Q7F6_9TELE</name>
<dbReference type="GO" id="GO:0016020">
    <property type="term" value="C:membrane"/>
    <property type="evidence" value="ECO:0007669"/>
    <property type="project" value="UniProtKB-SubCell"/>
</dbReference>
<dbReference type="InterPro" id="IPR039625">
    <property type="entry name" value="T178A/B"/>
</dbReference>
<feature type="non-terminal residue" evidence="8">
    <location>
        <position position="1"/>
    </location>
</feature>
<evidence type="ECO:0000256" key="7">
    <source>
        <dbReference type="SAM" id="Phobius"/>
    </source>
</evidence>
<comment type="caution">
    <text evidence="8">The sequence shown here is derived from an EMBL/GenBank/DDBJ whole genome shotgun (WGS) entry which is preliminary data.</text>
</comment>
<proteinExistence type="inferred from homology"/>
<evidence type="ECO:0000313" key="8">
    <source>
        <dbReference type="EMBL" id="TRY85869.1"/>
    </source>
</evidence>
<evidence type="ECO:0000256" key="5">
    <source>
        <dbReference type="ARBA" id="ARBA00022989"/>
    </source>
</evidence>
<sequence length="402" mass="45173">SPSCRSSSTAASLLLRPRKHVRLTRGPRSLRIAVLWAQRELSASIMRVLTAAGLSLAFCSIGLTVLAISTDHWYETDARKHRERCKKYERKRNDPGYIYISNQNLPLRTRESGESGAALRETRLPAPGMESRCSRRHNSSSSGLWRRCHREGFDLENEDLIFKGVSLQETRFNSYHFLKSNHLFFSETQIKSLMVAQLENLPEEHPPIRAVESWGTAYGVGTRGKTRSKGCKLLVLCLLERCTPVKYYFSSESIPSNLQQNITQSIKEDEWHLLHLQRMTAGFMGMALSVVLFGWAVGLLGCWRLNDLMQYVSGLLFLMGGTFSIIALCTYVAGISFQLGRRPRALFALPDDISHGYSWSMFSAWSGLGLALLAGFLCTLAPALDSPPFDEPKHRAENSHSP</sequence>
<evidence type="ECO:0000256" key="4">
    <source>
        <dbReference type="ARBA" id="ARBA00022729"/>
    </source>
</evidence>
<dbReference type="PANTHER" id="PTHR32005:SF3">
    <property type="entry name" value="SI:CH211-150G13.3-RELATED"/>
    <property type="match status" value="1"/>
</dbReference>
<feature type="transmembrane region" description="Helical" evidence="7">
    <location>
        <begin position="315"/>
        <end position="339"/>
    </location>
</feature>
<keyword evidence="6 7" id="KW-0472">Membrane</keyword>
<accession>A0A553Q7F6</accession>
<dbReference type="EMBL" id="SRMA01026256">
    <property type="protein sequence ID" value="TRY85869.1"/>
    <property type="molecule type" value="Genomic_DNA"/>
</dbReference>
<keyword evidence="3 7" id="KW-0812">Transmembrane</keyword>
<feature type="transmembrane region" description="Helical" evidence="7">
    <location>
        <begin position="48"/>
        <end position="68"/>
    </location>
</feature>
<evidence type="ECO:0000313" key="9">
    <source>
        <dbReference type="Proteomes" id="UP000316079"/>
    </source>
</evidence>
<dbReference type="Gene3D" id="1.20.140.150">
    <property type="match status" value="2"/>
</dbReference>
<evidence type="ECO:0008006" key="10">
    <source>
        <dbReference type="Google" id="ProtNLM"/>
    </source>
</evidence>
<comment type="similarity">
    <text evidence="2">Belongs to the TMEM178 family.</text>
</comment>
<feature type="transmembrane region" description="Helical" evidence="7">
    <location>
        <begin position="359"/>
        <end position="384"/>
    </location>
</feature>
<comment type="subcellular location">
    <subcellularLocation>
        <location evidence="1">Membrane</location>
        <topology evidence="1">Multi-pass membrane protein</topology>
    </subcellularLocation>
</comment>
<keyword evidence="5 7" id="KW-1133">Transmembrane helix</keyword>
<dbReference type="InterPro" id="IPR004031">
    <property type="entry name" value="PMP22/EMP/MP20/Claudin"/>
</dbReference>
<dbReference type="Proteomes" id="UP000316079">
    <property type="component" value="Unassembled WGS sequence"/>
</dbReference>
<dbReference type="AlphaFoldDB" id="A0A553Q7F6"/>
<feature type="transmembrane region" description="Helical" evidence="7">
    <location>
        <begin position="283"/>
        <end position="303"/>
    </location>
</feature>
<protein>
    <recommendedName>
        <fullName evidence="10">Transmembrane protein 178B</fullName>
    </recommendedName>
</protein>
<organism evidence="8 9">
    <name type="scientific">Danionella cerebrum</name>
    <dbReference type="NCBI Taxonomy" id="2873325"/>
    <lineage>
        <taxon>Eukaryota</taxon>
        <taxon>Metazoa</taxon>
        <taxon>Chordata</taxon>
        <taxon>Craniata</taxon>
        <taxon>Vertebrata</taxon>
        <taxon>Euteleostomi</taxon>
        <taxon>Actinopterygii</taxon>
        <taxon>Neopterygii</taxon>
        <taxon>Teleostei</taxon>
        <taxon>Ostariophysi</taxon>
        <taxon>Cypriniformes</taxon>
        <taxon>Danionidae</taxon>
        <taxon>Danioninae</taxon>
        <taxon>Danionella</taxon>
    </lineage>
</organism>
<gene>
    <name evidence="8" type="ORF">DNTS_011897</name>
</gene>
<evidence type="ECO:0000256" key="3">
    <source>
        <dbReference type="ARBA" id="ARBA00022692"/>
    </source>
</evidence>
<evidence type="ECO:0000256" key="1">
    <source>
        <dbReference type="ARBA" id="ARBA00004141"/>
    </source>
</evidence>
<evidence type="ECO:0000256" key="2">
    <source>
        <dbReference type="ARBA" id="ARBA00008199"/>
    </source>
</evidence>
<evidence type="ECO:0000256" key="6">
    <source>
        <dbReference type="ARBA" id="ARBA00023136"/>
    </source>
</evidence>